<protein>
    <submittedName>
        <fullName evidence="8">Hemolysin-III related-domain-containing protein</fullName>
    </submittedName>
</protein>
<dbReference type="GO" id="GO:0016020">
    <property type="term" value="C:membrane"/>
    <property type="evidence" value="ECO:0007669"/>
    <property type="project" value="UniProtKB-SubCell"/>
</dbReference>
<keyword evidence="4 7" id="KW-0472">Membrane</keyword>
<gene>
    <name evidence="8" type="ORF">BD626DRAFT_466452</name>
</gene>
<evidence type="ECO:0000313" key="9">
    <source>
        <dbReference type="Proteomes" id="UP000320762"/>
    </source>
</evidence>
<dbReference type="InterPro" id="IPR004254">
    <property type="entry name" value="AdipoR/HlyIII-related"/>
</dbReference>
<evidence type="ECO:0000256" key="2">
    <source>
        <dbReference type="ARBA" id="ARBA00022692"/>
    </source>
</evidence>
<evidence type="ECO:0000256" key="7">
    <source>
        <dbReference type="SAM" id="Phobius"/>
    </source>
</evidence>
<dbReference type="OrthoDB" id="5585746at2759"/>
<evidence type="ECO:0000313" key="8">
    <source>
        <dbReference type="EMBL" id="TRM56410.1"/>
    </source>
</evidence>
<dbReference type="Proteomes" id="UP000320762">
    <property type="component" value="Unassembled WGS sequence"/>
</dbReference>
<evidence type="ECO:0000256" key="5">
    <source>
        <dbReference type="PIRSR" id="PIRSR604254-1"/>
    </source>
</evidence>
<dbReference type="GO" id="GO:0046872">
    <property type="term" value="F:metal ion binding"/>
    <property type="evidence" value="ECO:0007669"/>
    <property type="project" value="UniProtKB-KW"/>
</dbReference>
<accession>A0A550BV42</accession>
<keyword evidence="3 7" id="KW-1133">Transmembrane helix</keyword>
<dbReference type="GO" id="GO:0038023">
    <property type="term" value="F:signaling receptor activity"/>
    <property type="evidence" value="ECO:0007669"/>
    <property type="project" value="TreeGrafter"/>
</dbReference>
<sequence>MSTATITSAMLTASTKPIPHRTASDGVLRHRPTVVRPRKRMRRMSTSAVGRSPRAQLRQPLPHSLEALDLSSNSPTQSLASLRFLVLSYLADLEARLADYESPDLMSLGGATLEEMREWASTALDKLESIRQDVSAALPEFHLSESLAARLPDMTMPTLGGLPDFPSLDDVRNHLPDSDDLSQRLRSKLDDVRAALGDIDISQPSSFLPTLPHRIQDLQTHLSEMQRRAGIPAPSAMLYDLLDALRSSEVVCTLIRMAEEEEERVEDMVESAAREVRKAVKRSLEGMRLIQYSELPEGWRNNPFVTHGYRFIPLERWHLIVLSLFAFHNETLNIHTHLIPALLWGINSIPFLHGNLPDLPERIFMSFALLCLFSSAVWHTMSGCAHFASMEFCARIDYVGIGWLISASVGTVVYYGFQDPQYFGIRNSFLSLCFLTGLAGNIFPFMQWFNEYKYRGYRILFFLTLAFSSLAPLAVLTQLYSFGAMMSFVRPIVPSLLSYVAGLVFYATHLPERWLSPKWSQRLDCIGGGSHCIWHLFIVLAVSQHRGAIGQLKQGIEGLRL</sequence>
<evidence type="ECO:0000256" key="1">
    <source>
        <dbReference type="ARBA" id="ARBA00004141"/>
    </source>
</evidence>
<feature type="transmembrane region" description="Helical" evidence="7">
    <location>
        <begin position="488"/>
        <end position="508"/>
    </location>
</feature>
<proteinExistence type="predicted"/>
<feature type="binding site" evidence="5">
    <location>
        <position position="535"/>
    </location>
    <ligand>
        <name>Zn(2+)</name>
        <dbReference type="ChEBI" id="CHEBI:29105"/>
    </ligand>
</feature>
<name>A0A550BV42_9AGAR</name>
<reference evidence="8 9" key="1">
    <citation type="journal article" date="2019" name="New Phytol.">
        <title>Comparative genomics reveals unique wood-decay strategies and fruiting body development in the Schizophyllaceae.</title>
        <authorList>
            <person name="Almasi E."/>
            <person name="Sahu N."/>
            <person name="Krizsan K."/>
            <person name="Balint B."/>
            <person name="Kovacs G.M."/>
            <person name="Kiss B."/>
            <person name="Cseklye J."/>
            <person name="Drula E."/>
            <person name="Henrissat B."/>
            <person name="Nagy I."/>
            <person name="Chovatia M."/>
            <person name="Adam C."/>
            <person name="LaButti K."/>
            <person name="Lipzen A."/>
            <person name="Riley R."/>
            <person name="Grigoriev I.V."/>
            <person name="Nagy L.G."/>
        </authorList>
    </citation>
    <scope>NUCLEOTIDE SEQUENCE [LARGE SCALE GENOMIC DNA]</scope>
    <source>
        <strain evidence="8 9">NL-1724</strain>
    </source>
</reference>
<dbReference type="AlphaFoldDB" id="A0A550BV42"/>
<evidence type="ECO:0000256" key="3">
    <source>
        <dbReference type="ARBA" id="ARBA00022989"/>
    </source>
</evidence>
<organism evidence="8 9">
    <name type="scientific">Schizophyllum amplum</name>
    <dbReference type="NCBI Taxonomy" id="97359"/>
    <lineage>
        <taxon>Eukaryota</taxon>
        <taxon>Fungi</taxon>
        <taxon>Dikarya</taxon>
        <taxon>Basidiomycota</taxon>
        <taxon>Agaricomycotina</taxon>
        <taxon>Agaricomycetes</taxon>
        <taxon>Agaricomycetidae</taxon>
        <taxon>Agaricales</taxon>
        <taxon>Schizophyllaceae</taxon>
        <taxon>Schizophyllum</taxon>
    </lineage>
</organism>
<feature type="transmembrane region" description="Helical" evidence="7">
    <location>
        <begin position="429"/>
        <end position="448"/>
    </location>
</feature>
<keyword evidence="2 7" id="KW-0812">Transmembrane</keyword>
<feature type="transmembrane region" description="Helical" evidence="7">
    <location>
        <begin position="363"/>
        <end position="384"/>
    </location>
</feature>
<feature type="transmembrane region" description="Helical" evidence="7">
    <location>
        <begin position="460"/>
        <end position="482"/>
    </location>
</feature>
<dbReference type="GO" id="GO:0006882">
    <property type="term" value="P:intracellular zinc ion homeostasis"/>
    <property type="evidence" value="ECO:0007669"/>
    <property type="project" value="TreeGrafter"/>
</dbReference>
<comment type="subcellular location">
    <subcellularLocation>
        <location evidence="1">Membrane</location>
        <topology evidence="1">Multi-pass membrane protein</topology>
    </subcellularLocation>
</comment>
<comment type="caution">
    <text evidence="8">The sequence shown here is derived from an EMBL/GenBank/DDBJ whole genome shotgun (WGS) entry which is preliminary data.</text>
</comment>
<keyword evidence="5" id="KW-0479">Metal-binding</keyword>
<dbReference type="STRING" id="97359.A0A550BV42"/>
<dbReference type="Pfam" id="PF03006">
    <property type="entry name" value="HlyIII"/>
    <property type="match status" value="1"/>
</dbReference>
<feature type="transmembrane region" description="Helical" evidence="7">
    <location>
        <begin position="396"/>
        <end position="417"/>
    </location>
</feature>
<dbReference type="PANTHER" id="PTHR20855">
    <property type="entry name" value="ADIPOR/PROGESTIN RECEPTOR-RELATED"/>
    <property type="match status" value="1"/>
</dbReference>
<evidence type="ECO:0000256" key="4">
    <source>
        <dbReference type="ARBA" id="ARBA00023136"/>
    </source>
</evidence>
<feature type="binding site" evidence="5">
    <location>
        <position position="531"/>
    </location>
    <ligand>
        <name>Zn(2+)</name>
        <dbReference type="ChEBI" id="CHEBI:29105"/>
    </ligand>
</feature>
<evidence type="ECO:0000256" key="6">
    <source>
        <dbReference type="SAM" id="MobiDB-lite"/>
    </source>
</evidence>
<keyword evidence="5" id="KW-0862">Zinc</keyword>
<feature type="region of interest" description="Disordered" evidence="6">
    <location>
        <begin position="40"/>
        <end position="59"/>
    </location>
</feature>
<dbReference type="EMBL" id="VDMD01000070">
    <property type="protein sequence ID" value="TRM56410.1"/>
    <property type="molecule type" value="Genomic_DNA"/>
</dbReference>
<dbReference type="PANTHER" id="PTHR20855:SF97">
    <property type="entry name" value="ADIPOR-LIKE RECEPTOR IZH3-RELATED"/>
    <property type="match status" value="1"/>
</dbReference>
<keyword evidence="9" id="KW-1185">Reference proteome</keyword>
<feature type="binding site" evidence="5">
    <location>
        <position position="379"/>
    </location>
    <ligand>
        <name>Zn(2+)</name>
        <dbReference type="ChEBI" id="CHEBI:29105"/>
    </ligand>
</feature>